<dbReference type="AlphaFoldDB" id="A0A939BE71"/>
<dbReference type="InterPro" id="IPR006674">
    <property type="entry name" value="HD_domain"/>
</dbReference>
<evidence type="ECO:0000256" key="2">
    <source>
        <dbReference type="ARBA" id="ARBA00022723"/>
    </source>
</evidence>
<evidence type="ECO:0000313" key="8">
    <source>
        <dbReference type="EMBL" id="MBM6920591.1"/>
    </source>
</evidence>
<keyword evidence="9" id="KW-1185">Reference proteome</keyword>
<name>A0A939BE71_9FIRM</name>
<dbReference type="NCBIfam" id="TIGR00277">
    <property type="entry name" value="HDIG"/>
    <property type="match status" value="1"/>
</dbReference>
<dbReference type="GO" id="GO:0000166">
    <property type="term" value="F:nucleotide binding"/>
    <property type="evidence" value="ECO:0007669"/>
    <property type="project" value="UniProtKB-KW"/>
</dbReference>
<keyword evidence="5" id="KW-0408">Iron</keyword>
<dbReference type="InterPro" id="IPR003607">
    <property type="entry name" value="HD/PDEase_dom"/>
</dbReference>
<keyword evidence="4 8" id="KW-0378">Hydrolase</keyword>
<dbReference type="PANTHER" id="PTHR35795">
    <property type="entry name" value="SLR1885 PROTEIN"/>
    <property type="match status" value="1"/>
</dbReference>
<evidence type="ECO:0000313" key="9">
    <source>
        <dbReference type="Proteomes" id="UP000774750"/>
    </source>
</evidence>
<dbReference type="PROSITE" id="PS51831">
    <property type="entry name" value="HD"/>
    <property type="match status" value="1"/>
</dbReference>
<dbReference type="RefSeq" id="WP_204445689.1">
    <property type="nucleotide sequence ID" value="NZ_JACJKY010000006.1"/>
</dbReference>
<reference evidence="8" key="1">
    <citation type="submission" date="2020-08" db="EMBL/GenBank/DDBJ databases">
        <authorList>
            <person name="Cejkova D."/>
            <person name="Kubasova T."/>
            <person name="Jahodarova E."/>
            <person name="Rychlik I."/>
        </authorList>
    </citation>
    <scope>NUCLEOTIDE SEQUENCE</scope>
    <source>
        <strain evidence="8">An559</strain>
    </source>
</reference>
<dbReference type="GO" id="GO:0046872">
    <property type="term" value="F:metal ion binding"/>
    <property type="evidence" value="ECO:0007669"/>
    <property type="project" value="UniProtKB-KW"/>
</dbReference>
<gene>
    <name evidence="8" type="primary">yqeK</name>
    <name evidence="8" type="ORF">H6A12_05395</name>
</gene>
<dbReference type="Pfam" id="PF01966">
    <property type="entry name" value="HD"/>
    <property type="match status" value="1"/>
</dbReference>
<evidence type="ECO:0000256" key="4">
    <source>
        <dbReference type="ARBA" id="ARBA00022801"/>
    </source>
</evidence>
<sequence length="198" mass="22090">MKEAAKTDLLKFEQAAQKALSKKRYEHTLAVARLSGELAEVYGADVTAAKAAGLLHDIAKEIPADVQFTILKESGIINDTSLLANPNVYHGITAFLTVPKWFSVTDEDVLNAIRYHTTGRRGMSLLEKIVYVADVVSYDRTYKEAEELRERAFSDLNGVLLYAQRFTIKKLVKQSLPIAFDSIDCYNELCEQLSAANK</sequence>
<keyword evidence="3" id="KW-0547">Nucleotide-binding</keyword>
<evidence type="ECO:0000256" key="6">
    <source>
        <dbReference type="ARBA" id="ARBA00049417"/>
    </source>
</evidence>
<feature type="domain" description="HD" evidence="7">
    <location>
        <begin position="24"/>
        <end position="139"/>
    </location>
</feature>
<evidence type="ECO:0000256" key="3">
    <source>
        <dbReference type="ARBA" id="ARBA00022741"/>
    </source>
</evidence>
<dbReference type="EMBL" id="JACJKY010000006">
    <property type="protein sequence ID" value="MBM6920591.1"/>
    <property type="molecule type" value="Genomic_DNA"/>
</dbReference>
<evidence type="ECO:0000256" key="5">
    <source>
        <dbReference type="ARBA" id="ARBA00023004"/>
    </source>
</evidence>
<dbReference type="Proteomes" id="UP000774750">
    <property type="component" value="Unassembled WGS sequence"/>
</dbReference>
<comment type="catalytic activity">
    <reaction evidence="6">
        <text>P(1),P(4)-bis(5'-adenosyl) tetraphosphate + H2O = 2 ADP + 2 H(+)</text>
        <dbReference type="Rhea" id="RHEA:24252"/>
        <dbReference type="ChEBI" id="CHEBI:15377"/>
        <dbReference type="ChEBI" id="CHEBI:15378"/>
        <dbReference type="ChEBI" id="CHEBI:58141"/>
        <dbReference type="ChEBI" id="CHEBI:456216"/>
        <dbReference type="EC" id="3.6.1.41"/>
    </reaction>
</comment>
<dbReference type="NCBIfam" id="TIGR00488">
    <property type="entry name" value="bis(5'-nucleosyl)-tetraphosphatase (symmetrical) YqeK"/>
    <property type="match status" value="1"/>
</dbReference>
<reference evidence="8" key="2">
    <citation type="journal article" date="2021" name="Sci. Rep.">
        <title>The distribution of antibiotic resistance genes in chicken gut microbiota commensals.</title>
        <authorList>
            <person name="Juricova H."/>
            <person name="Matiasovicova J."/>
            <person name="Kubasova T."/>
            <person name="Cejkova D."/>
            <person name="Rychlik I."/>
        </authorList>
    </citation>
    <scope>NUCLEOTIDE SEQUENCE</scope>
    <source>
        <strain evidence="8">An559</strain>
    </source>
</reference>
<keyword evidence="2" id="KW-0479">Metal-binding</keyword>
<dbReference type="CDD" id="cd00077">
    <property type="entry name" value="HDc"/>
    <property type="match status" value="1"/>
</dbReference>
<dbReference type="SUPFAM" id="SSF109604">
    <property type="entry name" value="HD-domain/PDEase-like"/>
    <property type="match status" value="1"/>
</dbReference>
<dbReference type="EC" id="3.6.1.41" evidence="1"/>
<protein>
    <recommendedName>
        <fullName evidence="1">bis(5'-nucleosyl)-tetraphosphatase (symmetrical)</fullName>
        <ecNumber evidence="1">3.6.1.41</ecNumber>
    </recommendedName>
</protein>
<organism evidence="8 9">
    <name type="scientific">Merdimmobilis hominis</name>
    <dbReference type="NCBI Taxonomy" id="2897707"/>
    <lineage>
        <taxon>Bacteria</taxon>
        <taxon>Bacillati</taxon>
        <taxon>Bacillota</taxon>
        <taxon>Clostridia</taxon>
        <taxon>Eubacteriales</taxon>
        <taxon>Oscillospiraceae</taxon>
        <taxon>Merdimmobilis</taxon>
    </lineage>
</organism>
<comment type="caution">
    <text evidence="8">The sequence shown here is derived from an EMBL/GenBank/DDBJ whole genome shotgun (WGS) entry which is preliminary data.</text>
</comment>
<evidence type="ECO:0000259" key="7">
    <source>
        <dbReference type="PROSITE" id="PS51831"/>
    </source>
</evidence>
<dbReference type="InterPro" id="IPR005249">
    <property type="entry name" value="YqeK"/>
</dbReference>
<dbReference type="PANTHER" id="PTHR35795:SF1">
    <property type="entry name" value="BIS(5'-NUCLEOSYL)-TETRAPHOSPHATASE, SYMMETRICAL"/>
    <property type="match status" value="1"/>
</dbReference>
<proteinExistence type="predicted"/>
<dbReference type="GO" id="GO:0008803">
    <property type="term" value="F:bis(5'-nucleosyl)-tetraphosphatase (symmetrical) activity"/>
    <property type="evidence" value="ECO:0007669"/>
    <property type="project" value="UniProtKB-EC"/>
</dbReference>
<dbReference type="InterPro" id="IPR006675">
    <property type="entry name" value="HDIG_dom"/>
</dbReference>
<dbReference type="SMART" id="SM00471">
    <property type="entry name" value="HDc"/>
    <property type="match status" value="1"/>
</dbReference>
<dbReference type="Gene3D" id="1.10.3210.10">
    <property type="entry name" value="Hypothetical protein af1432"/>
    <property type="match status" value="1"/>
</dbReference>
<accession>A0A939BE71</accession>
<dbReference type="InterPro" id="IPR051094">
    <property type="entry name" value="Diverse_Catalytic_Enzymes"/>
</dbReference>
<evidence type="ECO:0000256" key="1">
    <source>
        <dbReference type="ARBA" id="ARBA00012506"/>
    </source>
</evidence>